<evidence type="ECO:0000256" key="1">
    <source>
        <dbReference type="ARBA" id="ARBA00007626"/>
    </source>
</evidence>
<evidence type="ECO:0008006" key="4">
    <source>
        <dbReference type="Google" id="ProtNLM"/>
    </source>
</evidence>
<dbReference type="PANTHER" id="PTHR46128">
    <property type="entry name" value="MITOCHONDRIAL GROUP I INTRON SPLICING FACTOR CCM1"/>
    <property type="match status" value="1"/>
</dbReference>
<dbReference type="OrthoDB" id="413355at2759"/>
<dbReference type="EMBL" id="LSRX01000012">
    <property type="protein sequence ID" value="OLQ14678.1"/>
    <property type="molecule type" value="Genomic_DNA"/>
</dbReference>
<comment type="similarity">
    <text evidence="1">Belongs to the PPR family. P subfamily.</text>
</comment>
<name>A0A1Q9F4R4_SYMMI</name>
<dbReference type="AlphaFoldDB" id="A0A1Q9F4R4"/>
<dbReference type="PANTHER" id="PTHR46128:SF329">
    <property type="entry name" value="MITOCHONDRIAL GROUP I INTRON SPLICING FACTOR DMR1"/>
    <property type="match status" value="1"/>
</dbReference>
<accession>A0A1Q9F4R4</accession>
<reference evidence="2 3" key="1">
    <citation type="submission" date="2016-02" db="EMBL/GenBank/DDBJ databases">
        <title>Genome analysis of coral dinoflagellate symbionts highlights evolutionary adaptations to a symbiotic lifestyle.</title>
        <authorList>
            <person name="Aranda M."/>
            <person name="Li Y."/>
            <person name="Liew Y.J."/>
            <person name="Baumgarten S."/>
            <person name="Simakov O."/>
            <person name="Wilson M."/>
            <person name="Piel J."/>
            <person name="Ashoor H."/>
            <person name="Bougouffa S."/>
            <person name="Bajic V.B."/>
            <person name="Ryu T."/>
            <person name="Ravasi T."/>
            <person name="Bayer T."/>
            <person name="Micklem G."/>
            <person name="Kim H."/>
            <person name="Bhak J."/>
            <person name="Lajeunesse T.C."/>
            <person name="Voolstra C.R."/>
        </authorList>
    </citation>
    <scope>NUCLEOTIDE SEQUENCE [LARGE SCALE GENOMIC DNA]</scope>
    <source>
        <strain evidence="2 3">CCMP2467</strain>
    </source>
</reference>
<dbReference type="Gene3D" id="1.25.40.10">
    <property type="entry name" value="Tetratricopeptide repeat domain"/>
    <property type="match status" value="1"/>
</dbReference>
<sequence>MNNTTTHARAGAWCLGSPVWSADAAKGGKTRVVGIIAAALLEFCANGGDRTGDQAAENSAFSSRIFRVKVEDLEQIFEALSERGLFDESIAAKWALLVALGGWAFDYPKGPNVRQLTLNLFLNTENSANLVKRTTQKARAAVISVTHKQTLSGTLYTELKGQEVPHELWMSCTYFKFVVLASCAFSFAFLAKPSFSRLKQETASLFREQQGGTLRVPEEQTTKKKLRISSEDARLTSILRLEGRRGSWRTVWQAWKSYTGSAICVYTAAMQAAYNCRRYIRGAEIYDKMRSLPPEEIEVDSVSLQIAMKVFGKLGNQSRIDEIWEEVLENKWFGMLTAGSRLEAAAEMGDVTKAGKLLKEMSQSRIATNINHYNSVLNACKNSKPPSYRAAQAVFESLRDLRMQPTVVTFTNLVQSHREAPLSRIQDVMDHLGKSELEIDKVFAEAYVSSLFWGRLKRDTDLSGFQALLLEMSEERRSELNTALEAFATLGVMTGLCRTAKFALTQLMLSDVESRRPTRPAQACHAFAPFLRK</sequence>
<keyword evidence="3" id="KW-1185">Reference proteome</keyword>
<organism evidence="2 3">
    <name type="scientific">Symbiodinium microadriaticum</name>
    <name type="common">Dinoflagellate</name>
    <name type="synonym">Zooxanthella microadriatica</name>
    <dbReference type="NCBI Taxonomy" id="2951"/>
    <lineage>
        <taxon>Eukaryota</taxon>
        <taxon>Sar</taxon>
        <taxon>Alveolata</taxon>
        <taxon>Dinophyceae</taxon>
        <taxon>Suessiales</taxon>
        <taxon>Symbiodiniaceae</taxon>
        <taxon>Symbiodinium</taxon>
    </lineage>
</organism>
<comment type="caution">
    <text evidence="2">The sequence shown here is derived from an EMBL/GenBank/DDBJ whole genome shotgun (WGS) entry which is preliminary data.</text>
</comment>
<evidence type="ECO:0000313" key="2">
    <source>
        <dbReference type="EMBL" id="OLQ14678.1"/>
    </source>
</evidence>
<gene>
    <name evidence="2" type="ORF">AK812_SmicGene1178</name>
</gene>
<dbReference type="Pfam" id="PF13812">
    <property type="entry name" value="PPR_3"/>
    <property type="match status" value="1"/>
</dbReference>
<dbReference type="InterPro" id="IPR050872">
    <property type="entry name" value="PPR_P_subfamily"/>
</dbReference>
<evidence type="ECO:0000313" key="3">
    <source>
        <dbReference type="Proteomes" id="UP000186817"/>
    </source>
</evidence>
<proteinExistence type="inferred from homology"/>
<protein>
    <recommendedName>
        <fullName evidence="4">Pentatricopeptide repeat-containing protein, chloroplastic</fullName>
    </recommendedName>
</protein>
<dbReference type="InterPro" id="IPR011990">
    <property type="entry name" value="TPR-like_helical_dom_sf"/>
</dbReference>
<dbReference type="InterPro" id="IPR002885">
    <property type="entry name" value="PPR_rpt"/>
</dbReference>
<dbReference type="Proteomes" id="UP000186817">
    <property type="component" value="Unassembled WGS sequence"/>
</dbReference>